<evidence type="ECO:0000313" key="4">
    <source>
        <dbReference type="Proteomes" id="UP000002408"/>
    </source>
</evidence>
<keyword evidence="1" id="KW-0812">Transmembrane</keyword>
<evidence type="ECO:0000313" key="3">
    <source>
        <dbReference type="EMBL" id="ABS56889.1"/>
    </source>
</evidence>
<dbReference type="NCBIfam" id="TIGR02537">
    <property type="entry name" value="arch_flag_Nterm"/>
    <property type="match status" value="1"/>
</dbReference>
<keyword evidence="1" id="KW-1133">Transmembrane helix</keyword>
<dbReference type="AlphaFoldDB" id="A7IAX8"/>
<accession>A7IAX8</accession>
<keyword evidence="1" id="KW-0472">Membrane</keyword>
<organism evidence="3 4">
    <name type="scientific">Methanoregula boonei (strain DSM 21154 / JCM 14090 / 6A8)</name>
    <dbReference type="NCBI Taxonomy" id="456442"/>
    <lineage>
        <taxon>Archaea</taxon>
        <taxon>Methanobacteriati</taxon>
        <taxon>Methanobacteriota</taxon>
        <taxon>Stenosarchaea group</taxon>
        <taxon>Methanomicrobia</taxon>
        <taxon>Methanomicrobiales</taxon>
        <taxon>Methanoregulaceae</taxon>
        <taxon>Methanoregula</taxon>
    </lineage>
</organism>
<sequence>MRQEKSYTQKKYGDHAVSPVVGVMLMLVVTIIIAAVVSGFAGGMISGQKKAPQATIQATYSQSGGMTITHAGGDPLAATSLMFTVSDNPEFGQGLSAVTTQVLNTSIITDANGNALKNPDGTSNLTSFKAGDSLYINRTYIDPQYFQPAVAPCDRGSSYSGTYGYIGDSYACTGNNDVYAIKWLGTGWGYDGSKTAFWNLVFVNPNNVGKTFSLTVSDQSGDTISRTDVTITP</sequence>
<dbReference type="Pfam" id="PF07790">
    <property type="entry name" value="Pilin_N"/>
    <property type="match status" value="1"/>
</dbReference>
<keyword evidence="4" id="KW-1185">Reference proteome</keyword>
<protein>
    <recommendedName>
        <fullName evidence="2">Archaeal Type IV pilin N-terminal domain-containing protein</fullName>
    </recommendedName>
</protein>
<dbReference type="STRING" id="456442.Mboo_2375"/>
<dbReference type="eggNOG" id="arCOG02416">
    <property type="taxonomic scope" value="Archaea"/>
</dbReference>
<dbReference type="GeneID" id="25393959"/>
<dbReference type="InterPro" id="IPR013373">
    <property type="entry name" value="Flagellin/pilin_N_arc"/>
</dbReference>
<proteinExistence type="predicted"/>
<name>A7IAX8_METB6</name>
<dbReference type="OrthoDB" id="112390at2157"/>
<evidence type="ECO:0000256" key="1">
    <source>
        <dbReference type="SAM" id="Phobius"/>
    </source>
</evidence>
<dbReference type="InterPro" id="IPR012859">
    <property type="entry name" value="Pilin_N_archaeal"/>
</dbReference>
<feature type="transmembrane region" description="Helical" evidence="1">
    <location>
        <begin position="20"/>
        <end position="41"/>
    </location>
</feature>
<dbReference type="EMBL" id="CP000780">
    <property type="protein sequence ID" value="ABS56889.1"/>
    <property type="molecule type" value="Genomic_DNA"/>
</dbReference>
<evidence type="ECO:0000259" key="2">
    <source>
        <dbReference type="Pfam" id="PF07790"/>
    </source>
</evidence>
<gene>
    <name evidence="3" type="ordered locus">Mboo_2375</name>
</gene>
<dbReference type="RefSeq" id="WP_012107951.1">
    <property type="nucleotide sequence ID" value="NC_009712.1"/>
</dbReference>
<dbReference type="HOGENOM" id="CLU_103618_0_0_2"/>
<dbReference type="KEGG" id="mbn:Mboo_2375"/>
<dbReference type="Proteomes" id="UP000002408">
    <property type="component" value="Chromosome"/>
</dbReference>
<feature type="domain" description="Archaeal Type IV pilin N-terminal" evidence="2">
    <location>
        <begin position="16"/>
        <end position="88"/>
    </location>
</feature>
<reference evidence="4" key="1">
    <citation type="journal article" date="2015" name="Microbiology">
        <title>Genome of Methanoregula boonei 6A8 reveals adaptations to oligotrophic peatland environments.</title>
        <authorList>
            <person name="Braeuer S."/>
            <person name="Cadillo-Quiroz H."/>
            <person name="Kyrpides N."/>
            <person name="Woyke T."/>
            <person name="Goodwin L."/>
            <person name="Detter C."/>
            <person name="Podell S."/>
            <person name="Yavitt J.B."/>
            <person name="Zinder S.H."/>
        </authorList>
    </citation>
    <scope>NUCLEOTIDE SEQUENCE [LARGE SCALE GENOMIC DNA]</scope>
    <source>
        <strain evidence="4">DSM 21154 / JCM 14090 / 6A8</strain>
    </source>
</reference>